<protein>
    <recommendedName>
        <fullName evidence="4">G protein-coupled receptor</fullName>
    </recommendedName>
</protein>
<dbReference type="AlphaFoldDB" id="A0AAV5VLG6"/>
<keyword evidence="3" id="KW-1185">Reference proteome</keyword>
<sequence length="204" mass="23460">GGKIKGADIFLIEEITFTNVLICLSHVFSAENIQLWIITIIEWLLSGVVSYQAISRKFIDAGDIYFFALQTSLLYAFIFRCHDKMEFASPPHPYKCPRHWLERCQTPSSNPKKSIWLISRPVLTFLTSILLISAHAALFHWISGLWRVFKVAIADVMVDTDNTLPYALLVVTLPMHIYFITALIWRFCKLTFYSSKPTSEIIHC</sequence>
<evidence type="ECO:0000313" key="3">
    <source>
        <dbReference type="Proteomes" id="UP001432322"/>
    </source>
</evidence>
<feature type="transmembrane region" description="Helical" evidence="1">
    <location>
        <begin position="163"/>
        <end position="185"/>
    </location>
</feature>
<dbReference type="EMBL" id="BTSY01000003">
    <property type="protein sequence ID" value="GMT20557.1"/>
    <property type="molecule type" value="Genomic_DNA"/>
</dbReference>
<feature type="transmembrane region" description="Helical" evidence="1">
    <location>
        <begin position="122"/>
        <end position="143"/>
    </location>
</feature>
<accession>A0AAV5VLG6</accession>
<dbReference type="Proteomes" id="UP001432322">
    <property type="component" value="Unassembled WGS sequence"/>
</dbReference>
<organism evidence="2 3">
    <name type="scientific">Pristionchus fissidentatus</name>
    <dbReference type="NCBI Taxonomy" id="1538716"/>
    <lineage>
        <taxon>Eukaryota</taxon>
        <taxon>Metazoa</taxon>
        <taxon>Ecdysozoa</taxon>
        <taxon>Nematoda</taxon>
        <taxon>Chromadorea</taxon>
        <taxon>Rhabditida</taxon>
        <taxon>Rhabditina</taxon>
        <taxon>Diplogasteromorpha</taxon>
        <taxon>Diplogasteroidea</taxon>
        <taxon>Neodiplogasteridae</taxon>
        <taxon>Pristionchus</taxon>
    </lineage>
</organism>
<evidence type="ECO:0000256" key="1">
    <source>
        <dbReference type="SAM" id="Phobius"/>
    </source>
</evidence>
<evidence type="ECO:0008006" key="4">
    <source>
        <dbReference type="Google" id="ProtNLM"/>
    </source>
</evidence>
<keyword evidence="1" id="KW-1133">Transmembrane helix</keyword>
<evidence type="ECO:0000313" key="2">
    <source>
        <dbReference type="EMBL" id="GMT20557.1"/>
    </source>
</evidence>
<proteinExistence type="predicted"/>
<reference evidence="2" key="1">
    <citation type="submission" date="2023-10" db="EMBL/GenBank/DDBJ databases">
        <title>Genome assembly of Pristionchus species.</title>
        <authorList>
            <person name="Yoshida K."/>
            <person name="Sommer R.J."/>
        </authorList>
    </citation>
    <scope>NUCLEOTIDE SEQUENCE</scope>
    <source>
        <strain evidence="2">RS5133</strain>
    </source>
</reference>
<feature type="non-terminal residue" evidence="2">
    <location>
        <position position="1"/>
    </location>
</feature>
<name>A0AAV5VLG6_9BILA</name>
<keyword evidence="1" id="KW-0472">Membrane</keyword>
<gene>
    <name evidence="2" type="ORF">PFISCL1PPCAC_11854</name>
</gene>
<comment type="caution">
    <text evidence="2">The sequence shown here is derived from an EMBL/GenBank/DDBJ whole genome shotgun (WGS) entry which is preliminary data.</text>
</comment>
<feature type="transmembrane region" description="Helical" evidence="1">
    <location>
        <begin position="33"/>
        <end position="54"/>
    </location>
</feature>
<keyword evidence="1" id="KW-0812">Transmembrane</keyword>